<organism evidence="1 2">
    <name type="scientific">Purpureocillium takamizusanense</name>
    <dbReference type="NCBI Taxonomy" id="2060973"/>
    <lineage>
        <taxon>Eukaryota</taxon>
        <taxon>Fungi</taxon>
        <taxon>Dikarya</taxon>
        <taxon>Ascomycota</taxon>
        <taxon>Pezizomycotina</taxon>
        <taxon>Sordariomycetes</taxon>
        <taxon>Hypocreomycetidae</taxon>
        <taxon>Hypocreales</taxon>
        <taxon>Ophiocordycipitaceae</taxon>
        <taxon>Purpureocillium</taxon>
    </lineage>
</organism>
<gene>
    <name evidence="1" type="ORF">JDV02_003467</name>
</gene>
<dbReference type="GeneID" id="72065424"/>
<dbReference type="KEGG" id="ptkz:JDV02_003467"/>
<evidence type="ECO:0000313" key="2">
    <source>
        <dbReference type="Proteomes" id="UP000829364"/>
    </source>
</evidence>
<keyword evidence="2" id="KW-1185">Reference proteome</keyword>
<proteinExistence type="predicted"/>
<dbReference type="RefSeq" id="XP_047840570.1">
    <property type="nucleotide sequence ID" value="XM_047984596.1"/>
</dbReference>
<dbReference type="Proteomes" id="UP000829364">
    <property type="component" value="Chromosome 2"/>
</dbReference>
<dbReference type="OrthoDB" id="425534at2759"/>
<reference evidence="1" key="1">
    <citation type="submission" date="2021-11" db="EMBL/GenBank/DDBJ databases">
        <title>Purpureocillium_takamizusanense_genome.</title>
        <authorList>
            <person name="Nguyen N.-H."/>
        </authorList>
    </citation>
    <scope>NUCLEOTIDE SEQUENCE</scope>
    <source>
        <strain evidence="1">PT3</strain>
    </source>
</reference>
<dbReference type="AlphaFoldDB" id="A0A9Q8V9Q0"/>
<evidence type="ECO:0000313" key="1">
    <source>
        <dbReference type="EMBL" id="UNI17089.1"/>
    </source>
</evidence>
<sequence length="152" mass="16334">MDVSLFRGCTAAPAAWRPRGRNAIKSIPSPSTKLLRVDKEKRAPSDIPLRNGCKSFISFLSVAAVSSASVSHRLDPRADAKIQWGPCNQTIVNTTLPTECADFTVPLDYTTPSSKETIRLQIARIEAKVQPARGTILINFGGPGSNGRTSLG</sequence>
<accession>A0A9Q8V9Q0</accession>
<dbReference type="EMBL" id="CP086355">
    <property type="protein sequence ID" value="UNI17089.1"/>
    <property type="molecule type" value="Genomic_DNA"/>
</dbReference>
<protein>
    <submittedName>
        <fullName evidence="1">Uncharacterized protein</fullName>
    </submittedName>
</protein>
<name>A0A9Q8V9Q0_9HYPO</name>